<reference evidence="14" key="1">
    <citation type="journal article" date="2021" name="Mol. Ecol. Resour.">
        <title>Apolygus lucorum genome provides insights into omnivorousness and mesophyll feeding.</title>
        <authorList>
            <person name="Liu Y."/>
            <person name="Liu H."/>
            <person name="Wang H."/>
            <person name="Huang T."/>
            <person name="Liu B."/>
            <person name="Yang B."/>
            <person name="Yin L."/>
            <person name="Li B."/>
            <person name="Zhang Y."/>
            <person name="Zhang S."/>
            <person name="Jiang F."/>
            <person name="Zhang X."/>
            <person name="Ren Y."/>
            <person name="Wang B."/>
            <person name="Wang S."/>
            <person name="Lu Y."/>
            <person name="Wu K."/>
            <person name="Fan W."/>
            <person name="Wang G."/>
        </authorList>
    </citation>
    <scope>NUCLEOTIDE SEQUENCE</scope>
    <source>
        <strain evidence="14">12Hb</strain>
    </source>
</reference>
<evidence type="ECO:0000256" key="9">
    <source>
        <dbReference type="ARBA" id="ARBA00022848"/>
    </source>
</evidence>
<evidence type="ECO:0000256" key="1">
    <source>
        <dbReference type="ARBA" id="ARBA00001971"/>
    </source>
</evidence>
<keyword evidence="7" id="KW-0479">Metal-binding</keyword>
<keyword evidence="13" id="KW-0472">Membrane</keyword>
<dbReference type="InterPro" id="IPR017972">
    <property type="entry name" value="Cyt_P450_CS"/>
</dbReference>
<dbReference type="GO" id="GO:0004497">
    <property type="term" value="F:monooxygenase activity"/>
    <property type="evidence" value="ECO:0007669"/>
    <property type="project" value="UniProtKB-KW"/>
</dbReference>
<comment type="cofactor">
    <cofactor evidence="1">
        <name>heme</name>
        <dbReference type="ChEBI" id="CHEBI:30413"/>
    </cofactor>
</comment>
<dbReference type="Gene3D" id="1.10.630.10">
    <property type="entry name" value="Cytochrome P450"/>
    <property type="match status" value="2"/>
</dbReference>
<keyword evidence="10" id="KW-0560">Oxidoreductase</keyword>
<dbReference type="PANTHER" id="PTHR24291">
    <property type="entry name" value="CYTOCHROME P450 FAMILY 4"/>
    <property type="match status" value="1"/>
</dbReference>
<dbReference type="OrthoDB" id="1470350at2759"/>
<dbReference type="PROSITE" id="PS00086">
    <property type="entry name" value="CYTOCHROME_P450"/>
    <property type="match status" value="2"/>
</dbReference>
<organism evidence="14 15">
    <name type="scientific">Apolygus lucorum</name>
    <name type="common">Small green plant bug</name>
    <name type="synonym">Lygocoris lucorum</name>
    <dbReference type="NCBI Taxonomy" id="248454"/>
    <lineage>
        <taxon>Eukaryota</taxon>
        <taxon>Metazoa</taxon>
        <taxon>Ecdysozoa</taxon>
        <taxon>Arthropoda</taxon>
        <taxon>Hexapoda</taxon>
        <taxon>Insecta</taxon>
        <taxon>Pterygota</taxon>
        <taxon>Neoptera</taxon>
        <taxon>Paraneoptera</taxon>
        <taxon>Hemiptera</taxon>
        <taxon>Heteroptera</taxon>
        <taxon>Panheteroptera</taxon>
        <taxon>Cimicomorpha</taxon>
        <taxon>Miridae</taxon>
        <taxon>Mirini</taxon>
        <taxon>Apolygus</taxon>
    </lineage>
</organism>
<evidence type="ECO:0000256" key="7">
    <source>
        <dbReference type="ARBA" id="ARBA00022723"/>
    </source>
</evidence>
<keyword evidence="15" id="KW-1185">Reference proteome</keyword>
<dbReference type="InterPro" id="IPR002403">
    <property type="entry name" value="Cyt_P450_E_grp-IV"/>
</dbReference>
<dbReference type="InterPro" id="IPR050196">
    <property type="entry name" value="Cytochrome_P450_Monoox"/>
</dbReference>
<evidence type="ECO:0000256" key="11">
    <source>
        <dbReference type="ARBA" id="ARBA00023004"/>
    </source>
</evidence>
<dbReference type="FunFam" id="1.10.630.10:FF:000035">
    <property type="entry name" value="CYtochrome P450 family"/>
    <property type="match status" value="1"/>
</dbReference>
<dbReference type="EMBL" id="WIXP02000012">
    <property type="protein sequence ID" value="KAF6201759.1"/>
    <property type="molecule type" value="Genomic_DNA"/>
</dbReference>
<name>A0A8S9WZW3_APOLU</name>
<evidence type="ECO:0000256" key="2">
    <source>
        <dbReference type="ARBA" id="ARBA00003690"/>
    </source>
</evidence>
<evidence type="ECO:0008006" key="16">
    <source>
        <dbReference type="Google" id="ProtNLM"/>
    </source>
</evidence>
<evidence type="ECO:0000256" key="8">
    <source>
        <dbReference type="ARBA" id="ARBA00022824"/>
    </source>
</evidence>
<keyword evidence="8" id="KW-0256">Endoplasmic reticulum</keyword>
<proteinExistence type="inferred from homology"/>
<accession>A0A8S9WZW3</accession>
<dbReference type="GO" id="GO:0020037">
    <property type="term" value="F:heme binding"/>
    <property type="evidence" value="ECO:0007669"/>
    <property type="project" value="InterPro"/>
</dbReference>
<dbReference type="Proteomes" id="UP000466442">
    <property type="component" value="Linkage Group LG12"/>
</dbReference>
<keyword evidence="9" id="KW-0492">Microsome</keyword>
<dbReference type="PANTHER" id="PTHR24291:SF189">
    <property type="entry name" value="CYTOCHROME P450 4C3-RELATED"/>
    <property type="match status" value="1"/>
</dbReference>
<dbReference type="AlphaFoldDB" id="A0A8S9WZW3"/>
<dbReference type="GO" id="GO:0005789">
    <property type="term" value="C:endoplasmic reticulum membrane"/>
    <property type="evidence" value="ECO:0007669"/>
    <property type="project" value="UniProtKB-SubCell"/>
</dbReference>
<protein>
    <recommendedName>
        <fullName evidence="16">Cytochrome P450</fullName>
    </recommendedName>
</protein>
<keyword evidence="12" id="KW-0503">Monooxygenase</keyword>
<evidence type="ECO:0000313" key="15">
    <source>
        <dbReference type="Proteomes" id="UP000466442"/>
    </source>
</evidence>
<dbReference type="CDD" id="cd20628">
    <property type="entry name" value="CYP4"/>
    <property type="match status" value="1"/>
</dbReference>
<sequence length="771" mass="88603">MEPQIHLKTSALNVINETAMGTVIEENIVAGRKYLEAVKRIVPTTMKRMTTNWMKNEFLFNNFSSLSKPYNEDIVALQDFVHNVIKARRAAFIEEKQAESPQYSGEKKRRVFLDSLLELSTKENFDDDAILDEVHTFMLVGHHTTMSAAQYLLLRLAENPEIQERAYQEQMEIFGSSELDATRDDLSKMSYLEKVIKETLRMNPPIPEISRLLIQDVTLSDGQVVPEGTKVAINVFLTHRNPKYWEDPDTFNPDRFDSEACKDRHPFSYIPFSAGPRNCIAFKFAQPGSLIELDLLTGRYIYTGPTDQPFFIGASRELANIKPEDRISYMKDKFDEFGGWFTCYAMGQPWFLVSDPEISKVFLMDNINIDKAPEYSILKDMLHQGLVSLSGDKWRMRRKLLTPSFHFEILQNSLECFKRNWKKAIDGMINSKDAPMEPLGYLSSRTLFIVNESAMGTVIEDTGASGREYLSALSRVVPTIKIRMVSIWMKSDFLFNSFSSLSKPYMRDINNIQEFVYKVIKERKAALTEEKLAESSQHSEAKGRKRRVFLDSLLELSDEENFDDDEILDEVHTFMFAGTHTSSIAAQYLMLRLAENPDIQERAYQEQLDIFGNSKRDATRDDLSKMRYLDKVIKESLRLHPPVPEVGRLLIQDVTLPDGQVVPKGTKVSINIFLTHRNPKYWEDPDTFNPDRFDSEVCKDRHPFSYIPFSAGPRNCIASKFALMSNKMLGSLLLRNCKLSAVTRSEDLKYKVTTVLECTTPIMVRVEPRSL</sequence>
<evidence type="ECO:0000256" key="3">
    <source>
        <dbReference type="ARBA" id="ARBA00004174"/>
    </source>
</evidence>
<keyword evidence="6" id="KW-0349">Heme</keyword>
<dbReference type="GO" id="GO:0005506">
    <property type="term" value="F:iron ion binding"/>
    <property type="evidence" value="ECO:0007669"/>
    <property type="project" value="InterPro"/>
</dbReference>
<evidence type="ECO:0000256" key="6">
    <source>
        <dbReference type="ARBA" id="ARBA00022617"/>
    </source>
</evidence>
<evidence type="ECO:0000256" key="4">
    <source>
        <dbReference type="ARBA" id="ARBA00004406"/>
    </source>
</evidence>
<dbReference type="PRINTS" id="PR00465">
    <property type="entry name" value="EP450IV"/>
</dbReference>
<gene>
    <name evidence="14" type="ORF">GE061_004154</name>
</gene>
<dbReference type="InterPro" id="IPR001128">
    <property type="entry name" value="Cyt_P450"/>
</dbReference>
<dbReference type="PRINTS" id="PR00385">
    <property type="entry name" value="P450"/>
</dbReference>
<comment type="function">
    <text evidence="2">May be involved in the metabolism of insect hormones and in the breakdown of synthetic insecticides.</text>
</comment>
<evidence type="ECO:0000256" key="12">
    <source>
        <dbReference type="ARBA" id="ARBA00023033"/>
    </source>
</evidence>
<dbReference type="GO" id="GO:0016705">
    <property type="term" value="F:oxidoreductase activity, acting on paired donors, with incorporation or reduction of molecular oxygen"/>
    <property type="evidence" value="ECO:0007669"/>
    <property type="project" value="InterPro"/>
</dbReference>
<evidence type="ECO:0000256" key="5">
    <source>
        <dbReference type="ARBA" id="ARBA00010617"/>
    </source>
</evidence>
<comment type="similarity">
    <text evidence="5">Belongs to the cytochrome P450 family.</text>
</comment>
<evidence type="ECO:0000313" key="14">
    <source>
        <dbReference type="EMBL" id="KAF6201759.1"/>
    </source>
</evidence>
<evidence type="ECO:0000256" key="10">
    <source>
        <dbReference type="ARBA" id="ARBA00023002"/>
    </source>
</evidence>
<comment type="subcellular location">
    <subcellularLocation>
        <location evidence="4">Endoplasmic reticulum membrane</location>
        <topology evidence="4">Peripheral membrane protein</topology>
    </subcellularLocation>
    <subcellularLocation>
        <location evidence="3">Microsome membrane</location>
        <topology evidence="3">Peripheral membrane protein</topology>
    </subcellularLocation>
</comment>
<dbReference type="Pfam" id="PF00067">
    <property type="entry name" value="p450"/>
    <property type="match status" value="2"/>
</dbReference>
<dbReference type="SUPFAM" id="SSF48264">
    <property type="entry name" value="Cytochrome P450"/>
    <property type="match status" value="2"/>
</dbReference>
<comment type="caution">
    <text evidence="14">The sequence shown here is derived from an EMBL/GenBank/DDBJ whole genome shotgun (WGS) entry which is preliminary data.</text>
</comment>
<dbReference type="InterPro" id="IPR036396">
    <property type="entry name" value="Cyt_P450_sf"/>
</dbReference>
<evidence type="ECO:0000256" key="13">
    <source>
        <dbReference type="ARBA" id="ARBA00023136"/>
    </source>
</evidence>
<keyword evidence="11" id="KW-0408">Iron</keyword>